<evidence type="ECO:0000313" key="2">
    <source>
        <dbReference type="Proteomes" id="UP000001873"/>
    </source>
</evidence>
<dbReference type="HOGENOM" id="CLU_3240033_0_0_9"/>
<protein>
    <submittedName>
        <fullName evidence="1">Uncharacterized protein</fullName>
    </submittedName>
</protein>
<dbReference type="Proteomes" id="UP000001873">
    <property type="component" value="Chromosome"/>
</dbReference>
<organism evidence="1 2">
    <name type="scientific">Streptococcus equi subsp. zooepidemicus (strain MGCS10565)</name>
    <dbReference type="NCBI Taxonomy" id="552526"/>
    <lineage>
        <taxon>Bacteria</taxon>
        <taxon>Bacillati</taxon>
        <taxon>Bacillota</taxon>
        <taxon>Bacilli</taxon>
        <taxon>Lactobacillales</taxon>
        <taxon>Streptococcaceae</taxon>
        <taxon>Streptococcus</taxon>
    </lineage>
</organism>
<accession>B4U548</accession>
<dbReference type="EMBL" id="CP001129">
    <property type="protein sequence ID" value="ACG63059.1"/>
    <property type="molecule type" value="Genomic_DNA"/>
</dbReference>
<gene>
    <name evidence="1" type="ordered locus">Sez_1732</name>
</gene>
<name>B4U548_STREM</name>
<evidence type="ECO:0000313" key="1">
    <source>
        <dbReference type="EMBL" id="ACG63059.1"/>
    </source>
</evidence>
<dbReference type="AlphaFoldDB" id="B4U548"/>
<dbReference type="KEGG" id="sez:Sez_1732"/>
<proteinExistence type="predicted"/>
<reference evidence="1 2" key="1">
    <citation type="journal article" date="2008" name="PLoS ONE">
        <title>Genome sequence of a lancefield group C Streptococcus zooepidemicus strain causing epidemic nephritis: new information about an old disease.</title>
        <authorList>
            <person name="Beres S.B."/>
            <person name="Sesso R."/>
            <person name="Pinto S.W.L."/>
            <person name="Hoe N.P."/>
            <person name="Porcella S.F."/>
            <person name="Deleo F.R."/>
            <person name="Musser J.M."/>
        </authorList>
    </citation>
    <scope>NUCLEOTIDE SEQUENCE [LARGE SCALE GENOMIC DNA]</scope>
    <source>
        <strain evidence="1 2">MGCS10565</strain>
    </source>
</reference>
<sequence length="43" mass="4796">MLNRLLLTPAEVKVVLLQQGKANAYDSCEHIKSLLPVLNFDSL</sequence>